<name>A0A0F9D369_9ZZZZ</name>
<accession>A0A0F9D369</accession>
<sequence>VFLSGILTTPLDRLRNAAGLVVYRIFEKLEGTR</sequence>
<gene>
    <name evidence="1" type="ORF">LCGC14_2594860</name>
</gene>
<organism evidence="1">
    <name type="scientific">marine sediment metagenome</name>
    <dbReference type="NCBI Taxonomy" id="412755"/>
    <lineage>
        <taxon>unclassified sequences</taxon>
        <taxon>metagenomes</taxon>
        <taxon>ecological metagenomes</taxon>
    </lineage>
</organism>
<protein>
    <submittedName>
        <fullName evidence="1">Uncharacterized protein</fullName>
    </submittedName>
</protein>
<proteinExistence type="predicted"/>
<comment type="caution">
    <text evidence="1">The sequence shown here is derived from an EMBL/GenBank/DDBJ whole genome shotgun (WGS) entry which is preliminary data.</text>
</comment>
<dbReference type="AlphaFoldDB" id="A0A0F9D369"/>
<evidence type="ECO:0000313" key="1">
    <source>
        <dbReference type="EMBL" id="KKL06558.1"/>
    </source>
</evidence>
<feature type="non-terminal residue" evidence="1">
    <location>
        <position position="1"/>
    </location>
</feature>
<dbReference type="EMBL" id="LAZR01043655">
    <property type="protein sequence ID" value="KKL06558.1"/>
    <property type="molecule type" value="Genomic_DNA"/>
</dbReference>
<reference evidence="1" key="1">
    <citation type="journal article" date="2015" name="Nature">
        <title>Complex archaea that bridge the gap between prokaryotes and eukaryotes.</title>
        <authorList>
            <person name="Spang A."/>
            <person name="Saw J.H."/>
            <person name="Jorgensen S.L."/>
            <person name="Zaremba-Niedzwiedzka K."/>
            <person name="Martijn J."/>
            <person name="Lind A.E."/>
            <person name="van Eijk R."/>
            <person name="Schleper C."/>
            <person name="Guy L."/>
            <person name="Ettema T.J."/>
        </authorList>
    </citation>
    <scope>NUCLEOTIDE SEQUENCE</scope>
</reference>